<evidence type="ECO:0008006" key="2">
    <source>
        <dbReference type="Google" id="ProtNLM"/>
    </source>
</evidence>
<dbReference type="AlphaFoldDB" id="A0A382NTY6"/>
<protein>
    <recommendedName>
        <fullName evidence="2">Peptidase M1 membrane alanine aminopeptidase domain-containing protein</fullName>
    </recommendedName>
</protein>
<name>A0A382NTY6_9ZZZZ</name>
<accession>A0A382NTY6</accession>
<evidence type="ECO:0000313" key="1">
    <source>
        <dbReference type="EMBL" id="SVC63182.1"/>
    </source>
</evidence>
<sequence>MMHKRFLWLLLVAFKVSDIHAEQIGYWNQDVDYVMEIILLDSVRQLAGKTKITYTNQSPDTLSEVYIHLYPNAFQKGSVKDREYLGNYGRGSRGKIFNDGLEGYESWIEIHSFSVSRQKENVLSEYNIDDTILKADLGRPLAPGEKIRIDIKWTHHVGEQVERAGYVSGQYNMAQWYPKLVVYDQNGWHPEPFHAEGEFYGEFGTFDVKLELPERFIVGATG</sequence>
<feature type="non-terminal residue" evidence="1">
    <location>
        <position position="222"/>
    </location>
</feature>
<proteinExistence type="predicted"/>
<gene>
    <name evidence="1" type="ORF">METZ01_LOCUS316036</name>
</gene>
<reference evidence="1" key="1">
    <citation type="submission" date="2018-05" db="EMBL/GenBank/DDBJ databases">
        <authorList>
            <person name="Lanie J.A."/>
            <person name="Ng W.-L."/>
            <person name="Kazmierczak K.M."/>
            <person name="Andrzejewski T.M."/>
            <person name="Davidsen T.M."/>
            <person name="Wayne K.J."/>
            <person name="Tettelin H."/>
            <person name="Glass J.I."/>
            <person name="Rusch D."/>
            <person name="Podicherti R."/>
            <person name="Tsui H.-C.T."/>
            <person name="Winkler M.E."/>
        </authorList>
    </citation>
    <scope>NUCLEOTIDE SEQUENCE</scope>
</reference>
<dbReference type="EMBL" id="UINC01101949">
    <property type="protein sequence ID" value="SVC63182.1"/>
    <property type="molecule type" value="Genomic_DNA"/>
</dbReference>
<organism evidence="1">
    <name type="scientific">marine metagenome</name>
    <dbReference type="NCBI Taxonomy" id="408172"/>
    <lineage>
        <taxon>unclassified sequences</taxon>
        <taxon>metagenomes</taxon>
        <taxon>ecological metagenomes</taxon>
    </lineage>
</organism>